<keyword evidence="6 11" id="KW-0812">Transmembrane</keyword>
<keyword evidence="10 11" id="KW-0472">Membrane</keyword>
<dbReference type="GO" id="GO:0015031">
    <property type="term" value="P:protein transport"/>
    <property type="evidence" value="ECO:0007669"/>
    <property type="project" value="UniProtKB-KW"/>
</dbReference>
<evidence type="ECO:0000256" key="11">
    <source>
        <dbReference type="SAM" id="Phobius"/>
    </source>
</evidence>
<evidence type="ECO:0000313" key="13">
    <source>
        <dbReference type="Proteomes" id="UP000007437"/>
    </source>
</evidence>
<gene>
    <name evidence="12" type="ordered locus">RBRH_04047</name>
</gene>
<dbReference type="Pfam" id="PF02699">
    <property type="entry name" value="YajC"/>
    <property type="match status" value="1"/>
</dbReference>
<evidence type="ECO:0000256" key="5">
    <source>
        <dbReference type="ARBA" id="ARBA00022475"/>
    </source>
</evidence>
<dbReference type="GO" id="GO:0005886">
    <property type="term" value="C:plasma membrane"/>
    <property type="evidence" value="ECO:0007669"/>
    <property type="project" value="UniProtKB-SubCell"/>
</dbReference>
<comment type="subcellular location">
    <subcellularLocation>
        <location evidence="1">Cell membrane</location>
        <topology evidence="1">Single-pass membrane protein</topology>
    </subcellularLocation>
</comment>
<dbReference type="InterPro" id="IPR003849">
    <property type="entry name" value="Preprotein_translocase_YajC"/>
</dbReference>
<evidence type="ECO:0000256" key="3">
    <source>
        <dbReference type="ARBA" id="ARBA00014962"/>
    </source>
</evidence>
<name>E5AM57_MYCRK</name>
<evidence type="ECO:0000313" key="12">
    <source>
        <dbReference type="EMBL" id="CBW73934.1"/>
    </source>
</evidence>
<keyword evidence="9" id="KW-0811">Translocation</keyword>
<reference evidence="12 13" key="1">
    <citation type="journal article" date="2011" name="J. Bacteriol.">
        <title>Complete genome sequence of Burkholderia rhizoxinica, an endosymbiont of Rhizopus microsporus.</title>
        <authorList>
            <person name="Lackner G."/>
            <person name="Moebius N."/>
            <person name="Partida-Martinez L."/>
            <person name="Hertweck C."/>
        </authorList>
    </citation>
    <scope>NUCLEOTIDE SEQUENCE [LARGE SCALE GENOMIC DNA]</scope>
    <source>
        <strain evidence="13">DSM 19002 / CIP 109453 / HKI 454</strain>
    </source>
</reference>
<keyword evidence="7" id="KW-0653">Protein transport</keyword>
<feature type="transmembrane region" description="Helical" evidence="11">
    <location>
        <begin position="74"/>
        <end position="94"/>
    </location>
</feature>
<dbReference type="STRING" id="882378.RBRH_04047"/>
<dbReference type="KEGG" id="brh:RBRH_04047"/>
<dbReference type="EMBL" id="FR687359">
    <property type="protein sequence ID" value="CBW73934.1"/>
    <property type="molecule type" value="Genomic_DNA"/>
</dbReference>
<dbReference type="PANTHER" id="PTHR33909">
    <property type="entry name" value="SEC TRANSLOCON ACCESSORY COMPLEX SUBUNIT YAJC"/>
    <property type="match status" value="1"/>
</dbReference>
<dbReference type="SMART" id="SM01323">
    <property type="entry name" value="YajC"/>
    <property type="match status" value="1"/>
</dbReference>
<evidence type="ECO:0000256" key="8">
    <source>
        <dbReference type="ARBA" id="ARBA00022989"/>
    </source>
</evidence>
<evidence type="ECO:0000256" key="10">
    <source>
        <dbReference type="ARBA" id="ARBA00023136"/>
    </source>
</evidence>
<accession>E5AM57</accession>
<evidence type="ECO:0000256" key="6">
    <source>
        <dbReference type="ARBA" id="ARBA00022692"/>
    </source>
</evidence>
<evidence type="ECO:0000256" key="7">
    <source>
        <dbReference type="ARBA" id="ARBA00022927"/>
    </source>
</evidence>
<protein>
    <recommendedName>
        <fullName evidence="3">Sec translocon accessory complex subunit YajC</fullName>
    </recommendedName>
</protein>
<dbReference type="AlphaFoldDB" id="E5AM57"/>
<dbReference type="Proteomes" id="UP000007437">
    <property type="component" value="Chromosome"/>
</dbReference>
<dbReference type="eggNOG" id="COG1862">
    <property type="taxonomic scope" value="Bacteria"/>
</dbReference>
<sequence>MYVATRRVGQPRIPRRLAVGAAASAASARTAARGCFAVPGQMVECPAISTFYHGETHVFISNAYAQAAPAAGGAAGFIQTYGFFILMIAVLYFFMIRPQMKRQKEHRNMLAAMTKGDEVLTSGGIVGKVTKVGEAYVGVELSDGVEVTVQKSAVSAILPKGTIKSL</sequence>
<comment type="similarity">
    <text evidence="2">Belongs to the YajC family.</text>
</comment>
<dbReference type="NCBIfam" id="TIGR00739">
    <property type="entry name" value="yajC"/>
    <property type="match status" value="1"/>
</dbReference>
<dbReference type="HOGENOM" id="CLU_1599635_0_0_4"/>
<evidence type="ECO:0000256" key="9">
    <source>
        <dbReference type="ARBA" id="ARBA00023010"/>
    </source>
</evidence>
<keyword evidence="4" id="KW-0813">Transport</keyword>
<dbReference type="PRINTS" id="PR01853">
    <property type="entry name" value="YAJCTRNLCASE"/>
</dbReference>
<dbReference type="PANTHER" id="PTHR33909:SF1">
    <property type="entry name" value="SEC TRANSLOCON ACCESSORY COMPLEX SUBUNIT YAJC"/>
    <property type="match status" value="1"/>
</dbReference>
<proteinExistence type="inferred from homology"/>
<keyword evidence="5" id="KW-1003">Cell membrane</keyword>
<keyword evidence="8 11" id="KW-1133">Transmembrane helix</keyword>
<organism evidence="12 13">
    <name type="scientific">Mycetohabitans rhizoxinica (strain DSM 19002 / CIP 109453 / HKI 454)</name>
    <name type="common">Paraburkholderia rhizoxinica</name>
    <dbReference type="NCBI Taxonomy" id="882378"/>
    <lineage>
        <taxon>Bacteria</taxon>
        <taxon>Pseudomonadati</taxon>
        <taxon>Pseudomonadota</taxon>
        <taxon>Betaproteobacteria</taxon>
        <taxon>Burkholderiales</taxon>
        <taxon>Burkholderiaceae</taxon>
        <taxon>Mycetohabitans</taxon>
    </lineage>
</organism>
<evidence type="ECO:0000256" key="1">
    <source>
        <dbReference type="ARBA" id="ARBA00004162"/>
    </source>
</evidence>
<evidence type="ECO:0000256" key="4">
    <source>
        <dbReference type="ARBA" id="ARBA00022448"/>
    </source>
</evidence>
<evidence type="ECO:0000256" key="2">
    <source>
        <dbReference type="ARBA" id="ARBA00006742"/>
    </source>
</evidence>